<accession>A0A7W9BC16</accession>
<dbReference type="RefSeq" id="WP_184055753.1">
    <property type="nucleotide sequence ID" value="NZ_JACIJK010000003.1"/>
</dbReference>
<protein>
    <recommendedName>
        <fullName evidence="4">DUF3429 domain-containing protein</fullName>
    </recommendedName>
</protein>
<organism evidence="2 3">
    <name type="scientific">Sphingomonas aerophila</name>
    <dbReference type="NCBI Taxonomy" id="1344948"/>
    <lineage>
        <taxon>Bacteria</taxon>
        <taxon>Pseudomonadati</taxon>
        <taxon>Pseudomonadota</taxon>
        <taxon>Alphaproteobacteria</taxon>
        <taxon>Sphingomonadales</taxon>
        <taxon>Sphingomonadaceae</taxon>
        <taxon>Sphingomonas</taxon>
    </lineage>
</organism>
<evidence type="ECO:0000256" key="1">
    <source>
        <dbReference type="SAM" id="Phobius"/>
    </source>
</evidence>
<evidence type="ECO:0008006" key="4">
    <source>
        <dbReference type="Google" id="ProtNLM"/>
    </source>
</evidence>
<gene>
    <name evidence="2" type="ORF">FHS94_001281</name>
</gene>
<keyword evidence="1" id="KW-0472">Membrane</keyword>
<name>A0A7W9BC16_9SPHN</name>
<feature type="transmembrane region" description="Helical" evidence="1">
    <location>
        <begin position="50"/>
        <end position="70"/>
    </location>
</feature>
<proteinExistence type="predicted"/>
<keyword evidence="1" id="KW-1133">Transmembrane helix</keyword>
<evidence type="ECO:0000313" key="3">
    <source>
        <dbReference type="Proteomes" id="UP000546200"/>
    </source>
</evidence>
<keyword evidence="1" id="KW-0812">Transmembrane</keyword>
<reference evidence="2 3" key="1">
    <citation type="submission" date="2020-08" db="EMBL/GenBank/DDBJ databases">
        <title>Genomic Encyclopedia of Type Strains, Phase IV (KMG-IV): sequencing the most valuable type-strain genomes for metagenomic binning, comparative biology and taxonomic classification.</title>
        <authorList>
            <person name="Goeker M."/>
        </authorList>
    </citation>
    <scope>NUCLEOTIDE SEQUENCE [LARGE SCALE GENOMIC DNA]</scope>
    <source>
        <strain evidence="2 3">DSM 100044</strain>
    </source>
</reference>
<feature type="transmembrane region" description="Helical" evidence="1">
    <location>
        <begin position="134"/>
        <end position="151"/>
    </location>
</feature>
<dbReference type="AlphaFoldDB" id="A0A7W9BC16"/>
<feature type="transmembrane region" description="Helical" evidence="1">
    <location>
        <begin position="90"/>
        <end position="114"/>
    </location>
</feature>
<sequence>MPSPREETPATTPPLEQLLGYGPALVIAAAGALAWTGSSFVLVALVAGQIWAAAILLFLAGVTRGLSFFTEGGQTAGQLVAMAVRFGCGLAGLLLPGPLAFPVLIAGYASVAFYDPVAARGGTAPRFFARLRPLQMAIAVLGLVALWVRALT</sequence>
<keyword evidence="3" id="KW-1185">Reference proteome</keyword>
<dbReference type="Proteomes" id="UP000546200">
    <property type="component" value="Unassembled WGS sequence"/>
</dbReference>
<dbReference type="EMBL" id="JACIJK010000003">
    <property type="protein sequence ID" value="MBB5714450.1"/>
    <property type="molecule type" value="Genomic_DNA"/>
</dbReference>
<comment type="caution">
    <text evidence="2">The sequence shown here is derived from an EMBL/GenBank/DDBJ whole genome shotgun (WGS) entry which is preliminary data.</text>
</comment>
<evidence type="ECO:0000313" key="2">
    <source>
        <dbReference type="EMBL" id="MBB5714450.1"/>
    </source>
</evidence>
<feature type="transmembrane region" description="Helical" evidence="1">
    <location>
        <begin position="20"/>
        <end position="43"/>
    </location>
</feature>